<organism evidence="4 5">
    <name type="scientific">Rubroshorea leprosula</name>
    <dbReference type="NCBI Taxonomy" id="152421"/>
    <lineage>
        <taxon>Eukaryota</taxon>
        <taxon>Viridiplantae</taxon>
        <taxon>Streptophyta</taxon>
        <taxon>Embryophyta</taxon>
        <taxon>Tracheophyta</taxon>
        <taxon>Spermatophyta</taxon>
        <taxon>Magnoliopsida</taxon>
        <taxon>eudicotyledons</taxon>
        <taxon>Gunneridae</taxon>
        <taxon>Pentapetalae</taxon>
        <taxon>rosids</taxon>
        <taxon>malvids</taxon>
        <taxon>Malvales</taxon>
        <taxon>Dipterocarpaceae</taxon>
        <taxon>Rubroshorea</taxon>
    </lineage>
</organism>
<reference evidence="4 5" key="1">
    <citation type="journal article" date="2021" name="Commun. Biol.">
        <title>The genome of Shorea leprosula (Dipterocarpaceae) highlights the ecological relevance of drought in aseasonal tropical rainforests.</title>
        <authorList>
            <person name="Ng K.K.S."/>
            <person name="Kobayashi M.J."/>
            <person name="Fawcett J.A."/>
            <person name="Hatakeyama M."/>
            <person name="Paape T."/>
            <person name="Ng C.H."/>
            <person name="Ang C.C."/>
            <person name="Tnah L.H."/>
            <person name="Lee C.T."/>
            <person name="Nishiyama T."/>
            <person name="Sese J."/>
            <person name="O'Brien M.J."/>
            <person name="Copetti D."/>
            <person name="Mohd Noor M.I."/>
            <person name="Ong R.C."/>
            <person name="Putra M."/>
            <person name="Sireger I.Z."/>
            <person name="Indrioko S."/>
            <person name="Kosugi Y."/>
            <person name="Izuno A."/>
            <person name="Isagi Y."/>
            <person name="Lee S.L."/>
            <person name="Shimizu K.K."/>
        </authorList>
    </citation>
    <scope>NUCLEOTIDE SEQUENCE [LARGE SCALE GENOMIC DNA]</scope>
    <source>
        <strain evidence="4">214</strain>
    </source>
</reference>
<dbReference type="InterPro" id="IPR026960">
    <property type="entry name" value="RVT-Znf"/>
</dbReference>
<feature type="domain" description="Reverse transcriptase" evidence="2">
    <location>
        <begin position="256"/>
        <end position="418"/>
    </location>
</feature>
<protein>
    <recommendedName>
        <fullName evidence="6">Reverse transcriptase domain-containing protein</fullName>
    </recommendedName>
</protein>
<evidence type="ECO:0000259" key="3">
    <source>
        <dbReference type="Pfam" id="PF13966"/>
    </source>
</evidence>
<evidence type="ECO:0000256" key="1">
    <source>
        <dbReference type="SAM" id="Phobius"/>
    </source>
</evidence>
<keyword evidence="5" id="KW-1185">Reference proteome</keyword>
<evidence type="ECO:0000313" key="5">
    <source>
        <dbReference type="Proteomes" id="UP001054252"/>
    </source>
</evidence>
<gene>
    <name evidence="4" type="ORF">SLEP1_g26035</name>
</gene>
<dbReference type="PANTHER" id="PTHR33116">
    <property type="entry name" value="REVERSE TRANSCRIPTASE ZINC-BINDING DOMAIN-CONTAINING PROTEIN-RELATED-RELATED"/>
    <property type="match status" value="1"/>
</dbReference>
<dbReference type="InterPro" id="IPR043502">
    <property type="entry name" value="DNA/RNA_pol_sf"/>
</dbReference>
<accession>A0AAV5JWH2</accession>
<dbReference type="Pfam" id="PF00078">
    <property type="entry name" value="RVT_1"/>
    <property type="match status" value="1"/>
</dbReference>
<dbReference type="Proteomes" id="UP001054252">
    <property type="component" value="Unassembled WGS sequence"/>
</dbReference>
<dbReference type="PANTHER" id="PTHR33116:SF75">
    <property type="entry name" value="RIBONUCLEASE H PROTEIN"/>
    <property type="match status" value="1"/>
</dbReference>
<keyword evidence="1" id="KW-1133">Transmembrane helix</keyword>
<feature type="transmembrane region" description="Helical" evidence="1">
    <location>
        <begin position="857"/>
        <end position="874"/>
    </location>
</feature>
<dbReference type="InterPro" id="IPR000477">
    <property type="entry name" value="RT_dom"/>
</dbReference>
<dbReference type="SUPFAM" id="SSF56672">
    <property type="entry name" value="DNA/RNA polymerases"/>
    <property type="match status" value="1"/>
</dbReference>
<dbReference type="CDD" id="cd01650">
    <property type="entry name" value="RT_nLTR_like"/>
    <property type="match status" value="1"/>
</dbReference>
<sequence length="946" mass="110117">MDVWQQHPDFRSFVDDKWKAMQVEGWAAYKCKQKLKLMKDECKRWNKEVFGNVETRWGILSKEIEELDIKSEEVELDENEVLFRRECFQEMWEILRKREAMWKQKSRNNWIRLGDANTAFFHRCVHARRAQNAISGILGEDGWVEEPSRVKEEAVRYFSQLFQNEQWKRPVLGGIHFNRISTAQREWLEWPFSVEEIEEGLQSCDGAKAPGPDGYNFNFIKFAWSTLKEDFVKFFCEFHQHGRLVKGLNSSFLALIPKKANPVHFKEYRPISLIGCLYKLLAKILANRLKLVMIDLISDSQSAFVGGRQLVDSVLILNEVVDEVKQRKQESFIFKADFEKAYDCVDWNFLDWMMEQMGFGVMWRKWIQECLSTTRISILINGSPTKEFSVGKGLRQGDPLSPLLFLLVGEGLCGMVRKAEAEGLFRGVKIGEEGWVNGAADILHCKIGTMPFIYLGLPVGGISGRKKFWVSVLDRFRNKLAAWKRSLLSFGGRITLLNSVLSALPIFYLSLFKIPNCVLGEMVKIQRDFFWGGTNLERKIAWVRWDHICVDKERGGLGVDDLKRRNWALLGKWWFRLRDGVGGLWKRVIWEKYYGGRQEGDITFFSSLRMSRVWKDIVGVGSGLERLSLMLGKGFKWEIGDGSRVAFWDAKWGGDKPLKDLFPRLYALSLNKEGMLKDMGFWKEGTWVWDCKWRRSCSGRVGEEEERFREIINRITVKENKDDSWRWAHSTIGVYSVKEAYAFLAPYDDLLAKKWVRIIWCKFAPSKVSVFGWRLFLDRLATKDNLFKRGIARLGGDVSCGVCGVGVDQVNHIFCECKGAWLVWMEVLRWWGLQGVLSNDIFDLAEFVTHGISGGRLADLGAFIFLIVAWFIWFRRNMQVFDTKLMSAELVLEYIQHKSFLWLKNKEKGSVFSYQEWVSSPMECREAIIQHRGNQKLYHMRQRDVG</sequence>
<evidence type="ECO:0000313" key="4">
    <source>
        <dbReference type="EMBL" id="GKV15236.1"/>
    </source>
</evidence>
<keyword evidence="1" id="KW-0812">Transmembrane</keyword>
<feature type="domain" description="Reverse transcriptase zinc-binding" evidence="3">
    <location>
        <begin position="735"/>
        <end position="824"/>
    </location>
</feature>
<keyword evidence="1" id="KW-0472">Membrane</keyword>
<evidence type="ECO:0008006" key="6">
    <source>
        <dbReference type="Google" id="ProtNLM"/>
    </source>
</evidence>
<evidence type="ECO:0000259" key="2">
    <source>
        <dbReference type="Pfam" id="PF00078"/>
    </source>
</evidence>
<comment type="caution">
    <text evidence="4">The sequence shown here is derived from an EMBL/GenBank/DDBJ whole genome shotgun (WGS) entry which is preliminary data.</text>
</comment>
<dbReference type="AlphaFoldDB" id="A0AAV5JWH2"/>
<dbReference type="EMBL" id="BPVZ01000042">
    <property type="protein sequence ID" value="GKV15236.1"/>
    <property type="molecule type" value="Genomic_DNA"/>
</dbReference>
<name>A0AAV5JWH2_9ROSI</name>
<proteinExistence type="predicted"/>
<dbReference type="Pfam" id="PF13966">
    <property type="entry name" value="zf-RVT"/>
    <property type="match status" value="1"/>
</dbReference>